<keyword evidence="11" id="KW-1185">Reference proteome</keyword>
<dbReference type="HAMAP" id="MF_00692">
    <property type="entry name" value="SelO"/>
    <property type="match status" value="1"/>
</dbReference>
<keyword evidence="8" id="KW-0464">Manganese</keyword>
<dbReference type="STRING" id="260086.SAMN05216207_1006170"/>
<evidence type="ECO:0000256" key="1">
    <source>
        <dbReference type="ARBA" id="ARBA00009747"/>
    </source>
</evidence>
<gene>
    <name evidence="8" type="primary">ydiU</name>
    <name evidence="8" type="synonym">selO</name>
    <name evidence="10" type="ORF">SAMN05216207_1006170</name>
</gene>
<keyword evidence="5 8" id="KW-0547">Nucleotide-binding</keyword>
<keyword evidence="7 8" id="KW-0460">Magnesium</keyword>
<comment type="similarity">
    <text evidence="1 8">Belongs to the SELO family.</text>
</comment>
<dbReference type="EC" id="2.7.7.-" evidence="8"/>
<dbReference type="PANTHER" id="PTHR32057">
    <property type="entry name" value="PROTEIN ADENYLYLTRANSFERASE SELO, MITOCHONDRIAL"/>
    <property type="match status" value="1"/>
</dbReference>
<protein>
    <recommendedName>
        <fullName evidence="8">Protein nucleotidyltransferase YdiU</fullName>
        <ecNumber evidence="8">2.7.7.-</ecNumber>
    </recommendedName>
    <alternativeName>
        <fullName evidence="8">Protein adenylyltransferase YdiU</fullName>
        <ecNumber evidence="8">2.7.7.108</ecNumber>
    </alternativeName>
    <alternativeName>
        <fullName evidence="8">Protein uridylyltransferase YdiU</fullName>
        <ecNumber evidence="8">2.7.7.-</ecNumber>
    </alternativeName>
</protein>
<keyword evidence="6 8" id="KW-0067">ATP-binding</keyword>
<evidence type="ECO:0000256" key="4">
    <source>
        <dbReference type="ARBA" id="ARBA00022723"/>
    </source>
</evidence>
<feature type="binding site" evidence="8">
    <location>
        <position position="90"/>
    </location>
    <ligand>
        <name>ATP</name>
        <dbReference type="ChEBI" id="CHEBI:30616"/>
    </ligand>
</feature>
<dbReference type="AlphaFoldDB" id="A0A1I4VN37"/>
<feature type="binding site" evidence="8">
    <location>
        <position position="254"/>
    </location>
    <ligand>
        <name>Mg(2+)</name>
        <dbReference type="ChEBI" id="CHEBI:18420"/>
    </ligand>
</feature>
<feature type="binding site" evidence="8">
    <location>
        <position position="126"/>
    </location>
    <ligand>
        <name>ATP</name>
        <dbReference type="ChEBI" id="CHEBI:30616"/>
    </ligand>
</feature>
<dbReference type="PANTHER" id="PTHR32057:SF14">
    <property type="entry name" value="PROTEIN ADENYLYLTRANSFERASE SELO, MITOCHONDRIAL"/>
    <property type="match status" value="1"/>
</dbReference>
<feature type="binding site" evidence="8">
    <location>
        <position position="125"/>
    </location>
    <ligand>
        <name>ATP</name>
        <dbReference type="ChEBI" id="CHEBI:30616"/>
    </ligand>
</feature>
<feature type="binding site" evidence="8">
    <location>
        <position position="177"/>
    </location>
    <ligand>
        <name>ATP</name>
        <dbReference type="ChEBI" id="CHEBI:30616"/>
    </ligand>
</feature>
<name>A0A1I4VN37_PSUAM</name>
<dbReference type="OrthoDB" id="9776281at2"/>
<dbReference type="GO" id="GO:0000287">
    <property type="term" value="F:magnesium ion binding"/>
    <property type="evidence" value="ECO:0007669"/>
    <property type="project" value="UniProtKB-UniRule"/>
</dbReference>
<comment type="cofactor">
    <cofactor evidence="8">
        <name>Mg(2+)</name>
        <dbReference type="ChEBI" id="CHEBI:18420"/>
    </cofactor>
    <cofactor evidence="8">
        <name>Mn(2+)</name>
        <dbReference type="ChEBI" id="CHEBI:29035"/>
    </cofactor>
</comment>
<dbReference type="InterPro" id="IPR003846">
    <property type="entry name" value="SelO"/>
</dbReference>
<dbReference type="EMBL" id="FOUY01000006">
    <property type="protein sequence ID" value="SFN02539.1"/>
    <property type="molecule type" value="Genomic_DNA"/>
</dbReference>
<evidence type="ECO:0000256" key="5">
    <source>
        <dbReference type="ARBA" id="ARBA00022741"/>
    </source>
</evidence>
<comment type="catalytic activity">
    <reaction evidence="8">
        <text>L-tyrosyl-[protein] + UTP = O-(5'-uridylyl)-L-tyrosyl-[protein] + diphosphate</text>
        <dbReference type="Rhea" id="RHEA:83887"/>
        <dbReference type="Rhea" id="RHEA-COMP:10136"/>
        <dbReference type="Rhea" id="RHEA-COMP:20238"/>
        <dbReference type="ChEBI" id="CHEBI:33019"/>
        <dbReference type="ChEBI" id="CHEBI:46398"/>
        <dbReference type="ChEBI" id="CHEBI:46858"/>
        <dbReference type="ChEBI" id="CHEBI:90602"/>
    </reaction>
</comment>
<feature type="binding site" evidence="8">
    <location>
        <position position="93"/>
    </location>
    <ligand>
        <name>ATP</name>
        <dbReference type="ChEBI" id="CHEBI:30616"/>
    </ligand>
</feature>
<dbReference type="NCBIfam" id="NF000658">
    <property type="entry name" value="PRK00029.1"/>
    <property type="match status" value="1"/>
</dbReference>
<comment type="function">
    <text evidence="8">Nucleotidyltransferase involved in the post-translational modification of proteins. It can catalyze the addition of adenosine monophosphate (AMP) or uridine monophosphate (UMP) to a protein, resulting in modifications known as AMPylation and UMPylation.</text>
</comment>
<sequence>MTAATEITFENTFARDLDGLYLPWEAAPAPEPRLVLLNEALARELGLDPAMLRSPEGLGLLTGTAVPESATTVAQAYAGHQFGNYSPRLGDGRALLVGELVTPDGRRRDLHLKGSGRTPFARGGDGKAPLGPMLREYLVSEAMHALGVPSTRSLAVVGTGEHVMRERGPEPGAVLARTASSHLRVGTFQFAAATGDPDVLRRLADHAIARHHPDCAGADHPYLELYRRVVGVQARLIAQWMHLGFVHGVMNTDNMTISGETIDYGPCAFLDAHDPATVYSSIDEGGRYAYGNQPGIAQWNLARFGEALIPLLADDQDEAIRLATEVLQGFAEEYLTARDDGYRAKLGLPAGLDAGPLLTDLFALLEAQKPDHTLFFRRLSDAARGDAGPVRELVGDPSALDEWLSSWRAAGPSPEEMDRVNPVYVPRNHLVEAALGAAVVDGDLEPVQWMLQVLAHPYDEREGYERYAQPAGPDAPPFMTFCGT</sequence>
<feature type="binding site" evidence="8">
    <location>
        <position position="263"/>
    </location>
    <ligand>
        <name>ATP</name>
        <dbReference type="ChEBI" id="CHEBI:30616"/>
    </ligand>
</feature>
<feature type="region of interest" description="Disordered" evidence="9">
    <location>
        <begin position="107"/>
        <end position="126"/>
    </location>
</feature>
<feature type="binding site" evidence="8">
    <location>
        <position position="184"/>
    </location>
    <ligand>
        <name>ATP</name>
        <dbReference type="ChEBI" id="CHEBI:30616"/>
    </ligand>
</feature>
<keyword evidence="3 8" id="KW-0548">Nucleotidyltransferase</keyword>
<comment type="catalytic activity">
    <reaction evidence="8">
        <text>L-tyrosyl-[protein] + ATP = O-(5'-adenylyl)-L-tyrosyl-[protein] + diphosphate</text>
        <dbReference type="Rhea" id="RHEA:54288"/>
        <dbReference type="Rhea" id="RHEA-COMP:10136"/>
        <dbReference type="Rhea" id="RHEA-COMP:13846"/>
        <dbReference type="ChEBI" id="CHEBI:30616"/>
        <dbReference type="ChEBI" id="CHEBI:33019"/>
        <dbReference type="ChEBI" id="CHEBI:46858"/>
        <dbReference type="ChEBI" id="CHEBI:83624"/>
        <dbReference type="EC" id="2.7.7.108"/>
    </reaction>
</comment>
<keyword evidence="4 8" id="KW-0479">Metal-binding</keyword>
<evidence type="ECO:0000256" key="7">
    <source>
        <dbReference type="ARBA" id="ARBA00022842"/>
    </source>
</evidence>
<feature type="binding site" evidence="8">
    <location>
        <position position="263"/>
    </location>
    <ligand>
        <name>Mg(2+)</name>
        <dbReference type="ChEBI" id="CHEBI:18420"/>
    </ligand>
</feature>
<keyword evidence="2 8" id="KW-0808">Transferase</keyword>
<proteinExistence type="inferred from homology"/>
<dbReference type="EC" id="2.7.7.108" evidence="8"/>
<dbReference type="GO" id="GO:0070733">
    <property type="term" value="F:AMPylase activity"/>
    <property type="evidence" value="ECO:0007669"/>
    <property type="project" value="UniProtKB-EC"/>
</dbReference>
<comment type="catalytic activity">
    <reaction evidence="8">
        <text>L-seryl-[protein] + ATP = 3-O-(5'-adenylyl)-L-seryl-[protein] + diphosphate</text>
        <dbReference type="Rhea" id="RHEA:58120"/>
        <dbReference type="Rhea" id="RHEA-COMP:9863"/>
        <dbReference type="Rhea" id="RHEA-COMP:15073"/>
        <dbReference type="ChEBI" id="CHEBI:29999"/>
        <dbReference type="ChEBI" id="CHEBI:30616"/>
        <dbReference type="ChEBI" id="CHEBI:33019"/>
        <dbReference type="ChEBI" id="CHEBI:142516"/>
        <dbReference type="EC" id="2.7.7.108"/>
    </reaction>
</comment>
<accession>A0A1I4VN37</accession>
<evidence type="ECO:0000256" key="6">
    <source>
        <dbReference type="ARBA" id="ARBA00022840"/>
    </source>
</evidence>
<evidence type="ECO:0000256" key="3">
    <source>
        <dbReference type="ARBA" id="ARBA00022695"/>
    </source>
</evidence>
<comment type="catalytic activity">
    <reaction evidence="8">
        <text>L-seryl-[protein] + UTP = O-(5'-uridylyl)-L-seryl-[protein] + diphosphate</text>
        <dbReference type="Rhea" id="RHEA:64604"/>
        <dbReference type="Rhea" id="RHEA-COMP:9863"/>
        <dbReference type="Rhea" id="RHEA-COMP:16635"/>
        <dbReference type="ChEBI" id="CHEBI:29999"/>
        <dbReference type="ChEBI" id="CHEBI:33019"/>
        <dbReference type="ChEBI" id="CHEBI:46398"/>
        <dbReference type="ChEBI" id="CHEBI:156051"/>
    </reaction>
</comment>
<evidence type="ECO:0000256" key="8">
    <source>
        <dbReference type="HAMAP-Rule" id="MF_00692"/>
    </source>
</evidence>
<evidence type="ECO:0000313" key="11">
    <source>
        <dbReference type="Proteomes" id="UP000199614"/>
    </source>
</evidence>
<organism evidence="10 11">
    <name type="scientific">Pseudonocardia ammonioxydans</name>
    <dbReference type="NCBI Taxonomy" id="260086"/>
    <lineage>
        <taxon>Bacteria</taxon>
        <taxon>Bacillati</taxon>
        <taxon>Actinomycetota</taxon>
        <taxon>Actinomycetes</taxon>
        <taxon>Pseudonocardiales</taxon>
        <taxon>Pseudonocardiaceae</taxon>
        <taxon>Pseudonocardia</taxon>
    </lineage>
</organism>
<dbReference type="Proteomes" id="UP000199614">
    <property type="component" value="Unassembled WGS sequence"/>
</dbReference>
<dbReference type="GO" id="GO:0030145">
    <property type="term" value="F:manganese ion binding"/>
    <property type="evidence" value="ECO:0007669"/>
    <property type="project" value="UniProtKB-UniRule"/>
</dbReference>
<feature type="binding site" evidence="8">
    <location>
        <position position="92"/>
    </location>
    <ligand>
        <name>ATP</name>
        <dbReference type="ChEBI" id="CHEBI:30616"/>
    </ligand>
</feature>
<feature type="binding site" evidence="8">
    <location>
        <position position="113"/>
    </location>
    <ligand>
        <name>ATP</name>
        <dbReference type="ChEBI" id="CHEBI:30616"/>
    </ligand>
</feature>
<evidence type="ECO:0000256" key="2">
    <source>
        <dbReference type="ARBA" id="ARBA00022679"/>
    </source>
</evidence>
<dbReference type="GO" id="GO:0005524">
    <property type="term" value="F:ATP binding"/>
    <property type="evidence" value="ECO:0007669"/>
    <property type="project" value="UniProtKB-UniRule"/>
</dbReference>
<evidence type="ECO:0000256" key="9">
    <source>
        <dbReference type="SAM" id="MobiDB-lite"/>
    </source>
</evidence>
<comment type="catalytic activity">
    <reaction evidence="8">
        <text>L-threonyl-[protein] + ATP = 3-O-(5'-adenylyl)-L-threonyl-[protein] + diphosphate</text>
        <dbReference type="Rhea" id="RHEA:54292"/>
        <dbReference type="Rhea" id="RHEA-COMP:11060"/>
        <dbReference type="Rhea" id="RHEA-COMP:13847"/>
        <dbReference type="ChEBI" id="CHEBI:30013"/>
        <dbReference type="ChEBI" id="CHEBI:30616"/>
        <dbReference type="ChEBI" id="CHEBI:33019"/>
        <dbReference type="ChEBI" id="CHEBI:138113"/>
        <dbReference type="EC" id="2.7.7.108"/>
    </reaction>
</comment>
<comment type="catalytic activity">
    <reaction evidence="8">
        <text>L-histidyl-[protein] + UTP = N(tele)-(5'-uridylyl)-L-histidyl-[protein] + diphosphate</text>
        <dbReference type="Rhea" id="RHEA:83891"/>
        <dbReference type="Rhea" id="RHEA-COMP:9745"/>
        <dbReference type="Rhea" id="RHEA-COMP:20239"/>
        <dbReference type="ChEBI" id="CHEBI:29979"/>
        <dbReference type="ChEBI" id="CHEBI:33019"/>
        <dbReference type="ChEBI" id="CHEBI:46398"/>
        <dbReference type="ChEBI" id="CHEBI:233474"/>
    </reaction>
</comment>
<dbReference type="RefSeq" id="WP_093339973.1">
    <property type="nucleotide sequence ID" value="NZ_FOUY01000006.1"/>
</dbReference>
<feature type="active site" description="Proton acceptor" evidence="8">
    <location>
        <position position="253"/>
    </location>
</feature>
<evidence type="ECO:0000313" key="10">
    <source>
        <dbReference type="EMBL" id="SFN02539.1"/>
    </source>
</evidence>
<dbReference type="Pfam" id="PF02696">
    <property type="entry name" value="SelO"/>
    <property type="match status" value="1"/>
</dbReference>
<reference evidence="10 11" key="1">
    <citation type="submission" date="2016-10" db="EMBL/GenBank/DDBJ databases">
        <authorList>
            <person name="de Groot N.N."/>
        </authorList>
    </citation>
    <scope>NUCLEOTIDE SEQUENCE [LARGE SCALE GENOMIC DNA]</scope>
    <source>
        <strain evidence="10 11">CGMCC 4.1877</strain>
    </source>
</reference>